<evidence type="ECO:0000256" key="5">
    <source>
        <dbReference type="ARBA" id="ARBA00023163"/>
    </source>
</evidence>
<keyword evidence="11" id="KW-1185">Reference proteome</keyword>
<dbReference type="GeneID" id="33567429"/>
<dbReference type="InterPro" id="IPR036390">
    <property type="entry name" value="WH_DNA-bd_sf"/>
</dbReference>
<dbReference type="PANTHER" id="PTHR10015:SF427">
    <property type="entry name" value="HEAT SHOCK FACTOR PROTEIN"/>
    <property type="match status" value="1"/>
</dbReference>
<dbReference type="OrthoDB" id="60033at2759"/>
<evidence type="ECO:0000313" key="10">
    <source>
        <dbReference type="EMBL" id="ORZ05493.1"/>
    </source>
</evidence>
<dbReference type="PROSITE" id="PS00434">
    <property type="entry name" value="HSF_DOMAIN"/>
    <property type="match status" value="1"/>
</dbReference>
<dbReference type="PRINTS" id="PR00056">
    <property type="entry name" value="HSFDOMAIN"/>
</dbReference>
<dbReference type="AlphaFoldDB" id="A0A1Y2GAC2"/>
<dbReference type="Proteomes" id="UP000193648">
    <property type="component" value="Unassembled WGS sequence"/>
</dbReference>
<dbReference type="InterPro" id="IPR036388">
    <property type="entry name" value="WH-like_DNA-bd_sf"/>
</dbReference>
<name>A0A1Y2GAC2_9FUNG</name>
<protein>
    <submittedName>
        <fullName evidence="10">HSF-type DNA-binding-domain-containing protein</fullName>
    </submittedName>
</protein>
<keyword evidence="6" id="KW-0539">Nucleus</keyword>
<evidence type="ECO:0000256" key="2">
    <source>
        <dbReference type="ARBA" id="ARBA00006403"/>
    </source>
</evidence>
<keyword evidence="4 10" id="KW-0238">DNA-binding</keyword>
<feature type="compositionally biased region" description="Polar residues" evidence="8">
    <location>
        <begin position="123"/>
        <end position="136"/>
    </location>
</feature>
<comment type="similarity">
    <text evidence="2 7">Belongs to the HSF family.</text>
</comment>
<dbReference type="RefSeq" id="XP_021877067.1">
    <property type="nucleotide sequence ID" value="XM_022025585.1"/>
</dbReference>
<dbReference type="Pfam" id="PF00447">
    <property type="entry name" value="HSF_DNA-bind"/>
    <property type="match status" value="1"/>
</dbReference>
<keyword evidence="5" id="KW-0804">Transcription</keyword>
<feature type="compositionally biased region" description="Low complexity" evidence="8">
    <location>
        <begin position="100"/>
        <end position="122"/>
    </location>
</feature>
<feature type="region of interest" description="Disordered" evidence="8">
    <location>
        <begin position="68"/>
        <end position="136"/>
    </location>
</feature>
<sequence length="562" mass="62100">MSSKAQIDIENSFIDGNPKSQQGHYRYTEFSMNQQRELLSQMQQHQQQQLQQQQQQQQQLQQQQQQHVQHLQLQGQPLPQPRQPGGVRANSGNQIPYPLQTTNSSPSSSSVSGSQPSSPNGSMTSLQPPSPAKANTNTFVHKLHNMVVDKQYQHLIAWNYTGTSFIVCNIMEFSRDVLPKHFKHNNFSSFVRQLNMYGFHKVNKSPRGHRTLAENQIWEFSHQKFLRGRQDLLDDIKRKAMESDSMRRDGGDLPAHMAMIQASQAELLQHVNQLQENFGEVVRELAETRRKQQAQQQLLKSLLDYIQRTSGGQPLPPELTFEHYEVKPEPERPPIYITAPENSTQQMYQNMMFNTIGGNNDGSAQGPRRPQSPLTIQTSMGGGTPQSPQNAPLSPHHSPLSPHQSPNSPLSPSFSMQNLGLGMNGGSTNSSNSSGILSVNDSNQVNNASRNNPNQRTPSINAQIPSFYTTATGLLPHAPQSPNTLTAYTSAVNTPLPPSPSPGSPMASMISDNDMESSSSLYCPSPGGPNTGLNNRGSEYAGSEYAGSEYGGDDGSHFFMSA</sequence>
<dbReference type="STRING" id="64571.A0A1Y2GAC2"/>
<dbReference type="EMBL" id="MCFF01000050">
    <property type="protein sequence ID" value="ORZ05493.1"/>
    <property type="molecule type" value="Genomic_DNA"/>
</dbReference>
<proteinExistence type="inferred from homology"/>
<evidence type="ECO:0000256" key="8">
    <source>
        <dbReference type="SAM" id="MobiDB-lite"/>
    </source>
</evidence>
<feature type="compositionally biased region" description="Low complexity" evidence="8">
    <location>
        <begin position="34"/>
        <end position="52"/>
    </location>
</feature>
<dbReference type="FunFam" id="1.10.10.10:FF:000027">
    <property type="entry name" value="Heat shock transcription factor 1"/>
    <property type="match status" value="1"/>
</dbReference>
<dbReference type="SUPFAM" id="SSF46785">
    <property type="entry name" value="Winged helix' DNA-binding domain"/>
    <property type="match status" value="1"/>
</dbReference>
<gene>
    <name evidence="10" type="ORF">BCR41DRAFT_361684</name>
</gene>
<comment type="subcellular location">
    <subcellularLocation>
        <location evidence="1">Nucleus</location>
    </subcellularLocation>
</comment>
<reference evidence="10 11" key="1">
    <citation type="submission" date="2016-07" db="EMBL/GenBank/DDBJ databases">
        <title>Pervasive Adenine N6-methylation of Active Genes in Fungi.</title>
        <authorList>
            <consortium name="DOE Joint Genome Institute"/>
            <person name="Mondo S.J."/>
            <person name="Dannebaum R.O."/>
            <person name="Kuo R.C."/>
            <person name="Labutti K."/>
            <person name="Haridas S."/>
            <person name="Kuo A."/>
            <person name="Salamov A."/>
            <person name="Ahrendt S.R."/>
            <person name="Lipzen A."/>
            <person name="Sullivan W."/>
            <person name="Andreopoulos W.B."/>
            <person name="Clum A."/>
            <person name="Lindquist E."/>
            <person name="Daum C."/>
            <person name="Ramamoorthy G.K."/>
            <person name="Gryganskyi A."/>
            <person name="Culley D."/>
            <person name="Magnuson J.K."/>
            <person name="James T.Y."/>
            <person name="O'Malley M.A."/>
            <person name="Stajich J.E."/>
            <person name="Spatafora J.W."/>
            <person name="Visel A."/>
            <person name="Grigoriev I.V."/>
        </authorList>
    </citation>
    <scope>NUCLEOTIDE SEQUENCE [LARGE SCALE GENOMIC DNA]</scope>
    <source>
        <strain evidence="10 11">NRRL 3116</strain>
    </source>
</reference>
<comment type="caution">
    <text evidence="10">The sequence shown here is derived from an EMBL/GenBank/DDBJ whole genome shotgun (WGS) entry which is preliminary data.</text>
</comment>
<feature type="compositionally biased region" description="Polar residues" evidence="8">
    <location>
        <begin position="372"/>
        <end position="391"/>
    </location>
</feature>
<dbReference type="GO" id="GO:0005634">
    <property type="term" value="C:nucleus"/>
    <property type="evidence" value="ECO:0007669"/>
    <property type="project" value="UniProtKB-SubCell"/>
</dbReference>
<feature type="region of interest" description="Disordered" evidence="8">
    <location>
        <begin position="353"/>
        <end position="460"/>
    </location>
</feature>
<evidence type="ECO:0000256" key="1">
    <source>
        <dbReference type="ARBA" id="ARBA00004123"/>
    </source>
</evidence>
<keyword evidence="3" id="KW-0805">Transcription regulation</keyword>
<dbReference type="InParanoid" id="A0A1Y2GAC2"/>
<feature type="region of interest" description="Disordered" evidence="8">
    <location>
        <begin position="488"/>
        <end position="553"/>
    </location>
</feature>
<evidence type="ECO:0000256" key="7">
    <source>
        <dbReference type="RuleBase" id="RU004020"/>
    </source>
</evidence>
<evidence type="ECO:0000256" key="6">
    <source>
        <dbReference type="ARBA" id="ARBA00023242"/>
    </source>
</evidence>
<feature type="region of interest" description="Disordered" evidence="8">
    <location>
        <begin position="1"/>
        <end position="52"/>
    </location>
</feature>
<organism evidence="10 11">
    <name type="scientific">Lobosporangium transversale</name>
    <dbReference type="NCBI Taxonomy" id="64571"/>
    <lineage>
        <taxon>Eukaryota</taxon>
        <taxon>Fungi</taxon>
        <taxon>Fungi incertae sedis</taxon>
        <taxon>Mucoromycota</taxon>
        <taxon>Mortierellomycotina</taxon>
        <taxon>Mortierellomycetes</taxon>
        <taxon>Mortierellales</taxon>
        <taxon>Mortierellaceae</taxon>
        <taxon>Lobosporangium</taxon>
    </lineage>
</organism>
<feature type="domain" description="HSF-type DNA-binding" evidence="9">
    <location>
        <begin position="178"/>
        <end position="202"/>
    </location>
</feature>
<evidence type="ECO:0000256" key="4">
    <source>
        <dbReference type="ARBA" id="ARBA00023125"/>
    </source>
</evidence>
<evidence type="ECO:0000259" key="9">
    <source>
        <dbReference type="PROSITE" id="PS00434"/>
    </source>
</evidence>
<dbReference type="GO" id="GO:0003700">
    <property type="term" value="F:DNA-binding transcription factor activity"/>
    <property type="evidence" value="ECO:0007669"/>
    <property type="project" value="InterPro"/>
</dbReference>
<dbReference type="InterPro" id="IPR000232">
    <property type="entry name" value="HSF_DNA-bd"/>
</dbReference>
<feature type="compositionally biased region" description="Low complexity" evidence="8">
    <location>
        <begin position="68"/>
        <end position="77"/>
    </location>
</feature>
<accession>A0A1Y2GAC2</accession>
<dbReference type="Gene3D" id="1.10.10.10">
    <property type="entry name" value="Winged helix-like DNA-binding domain superfamily/Winged helix DNA-binding domain"/>
    <property type="match status" value="1"/>
</dbReference>
<evidence type="ECO:0000256" key="3">
    <source>
        <dbReference type="ARBA" id="ARBA00023015"/>
    </source>
</evidence>
<feature type="compositionally biased region" description="Low complexity" evidence="8">
    <location>
        <begin position="392"/>
        <end position="442"/>
    </location>
</feature>
<dbReference type="PANTHER" id="PTHR10015">
    <property type="entry name" value="HEAT SHOCK TRANSCRIPTION FACTOR"/>
    <property type="match status" value="1"/>
</dbReference>
<evidence type="ECO:0000313" key="11">
    <source>
        <dbReference type="Proteomes" id="UP000193648"/>
    </source>
</evidence>
<feature type="compositionally biased region" description="Polar residues" evidence="8">
    <location>
        <begin position="443"/>
        <end position="460"/>
    </location>
</feature>
<feature type="compositionally biased region" description="Polar residues" evidence="8">
    <location>
        <begin position="353"/>
        <end position="363"/>
    </location>
</feature>
<dbReference type="SMART" id="SM00415">
    <property type="entry name" value="HSF"/>
    <property type="match status" value="1"/>
</dbReference>
<dbReference type="GO" id="GO:0043565">
    <property type="term" value="F:sequence-specific DNA binding"/>
    <property type="evidence" value="ECO:0007669"/>
    <property type="project" value="InterPro"/>
</dbReference>